<dbReference type="GO" id="GO:0098552">
    <property type="term" value="C:side of membrane"/>
    <property type="evidence" value="ECO:0007669"/>
    <property type="project" value="UniProtKB-ARBA"/>
</dbReference>
<accession>A0A2M7TV64</accession>
<protein>
    <submittedName>
        <fullName evidence="3">SPFH/Band 7/PHB domain protein</fullName>
    </submittedName>
</protein>
<dbReference type="PRINTS" id="PR00721">
    <property type="entry name" value="STOMATIN"/>
</dbReference>
<proteinExistence type="inferred from homology"/>
<dbReference type="GO" id="GO:0005886">
    <property type="term" value="C:plasma membrane"/>
    <property type="evidence" value="ECO:0007669"/>
    <property type="project" value="UniProtKB-ARBA"/>
</dbReference>
<dbReference type="InterPro" id="IPR001107">
    <property type="entry name" value="Band_7"/>
</dbReference>
<dbReference type="SMART" id="SM00244">
    <property type="entry name" value="PHB"/>
    <property type="match status" value="1"/>
</dbReference>
<sequence>MPFLVVLFILAVVTLFASVKIVQQQERGIVLRLGKYKALADPGLNLVMPYIESMIKVDMRERVINVDPQKVITKDNVSVTVDAVIYYKIVDPVKAEFEVEDFGNAATTLAQTNLRNIVGDKTLDETLTARDHINTNLRLVLDEAANGWGVKVTRVEVQKIDPPPEITDAMSLQMKAEREKRAHILQAEGIKQSDITQAEGQKNAEILKAQGDAQAKILRADAEAGAIQRVAEAANKYFDQKAQAWERLRVSESVLKNNTKYVLPTSSDIVNVLNLEGDGKTFTPIKK</sequence>
<comment type="caution">
    <text evidence="3">The sequence shown here is derived from an EMBL/GenBank/DDBJ whole genome shotgun (WGS) entry which is preliminary data.</text>
</comment>
<dbReference type="Gene3D" id="3.30.479.30">
    <property type="entry name" value="Band 7 domain"/>
    <property type="match status" value="1"/>
</dbReference>
<dbReference type="FunFam" id="3.30.479.30:FF:000004">
    <property type="entry name" value="Putative membrane protease family, stomatin"/>
    <property type="match status" value="1"/>
</dbReference>
<evidence type="ECO:0000313" key="3">
    <source>
        <dbReference type="EMBL" id="PIZ61683.1"/>
    </source>
</evidence>
<organism evidence="3 4">
    <name type="scientific">Candidatus Roizmanbacteria bacterium CG_4_10_14_0_2_um_filter_39_13</name>
    <dbReference type="NCBI Taxonomy" id="1974825"/>
    <lineage>
        <taxon>Bacteria</taxon>
        <taxon>Candidatus Roizmaniibacteriota</taxon>
    </lineage>
</organism>
<gene>
    <name evidence="3" type="ORF">COY16_06265</name>
</gene>
<evidence type="ECO:0000313" key="4">
    <source>
        <dbReference type="Proteomes" id="UP000228503"/>
    </source>
</evidence>
<dbReference type="PANTHER" id="PTHR43327">
    <property type="entry name" value="STOMATIN-LIKE PROTEIN 2, MITOCHONDRIAL"/>
    <property type="match status" value="1"/>
</dbReference>
<dbReference type="AlphaFoldDB" id="A0A2M7TV64"/>
<dbReference type="PANTHER" id="PTHR43327:SF10">
    <property type="entry name" value="STOMATIN-LIKE PROTEIN 2, MITOCHONDRIAL"/>
    <property type="match status" value="1"/>
</dbReference>
<comment type="similarity">
    <text evidence="1">Belongs to the band 7/mec-2 family.</text>
</comment>
<name>A0A2M7TV64_9BACT</name>
<dbReference type="InterPro" id="IPR036013">
    <property type="entry name" value="Band_7/SPFH_dom_sf"/>
</dbReference>
<evidence type="ECO:0000259" key="2">
    <source>
        <dbReference type="SMART" id="SM00244"/>
    </source>
</evidence>
<feature type="domain" description="Band 7" evidence="2">
    <location>
        <begin position="17"/>
        <end position="174"/>
    </location>
</feature>
<evidence type="ECO:0000256" key="1">
    <source>
        <dbReference type="ARBA" id="ARBA00008164"/>
    </source>
</evidence>
<dbReference type="InterPro" id="IPR001972">
    <property type="entry name" value="Stomatin_HflK_fam"/>
</dbReference>
<reference evidence="4" key="1">
    <citation type="submission" date="2017-09" db="EMBL/GenBank/DDBJ databases">
        <title>Depth-based differentiation of microbial function through sediment-hosted aquifers and enrichment of novel symbionts in the deep terrestrial subsurface.</title>
        <authorList>
            <person name="Probst A.J."/>
            <person name="Ladd B."/>
            <person name="Jarett J.K."/>
            <person name="Geller-Mcgrath D.E."/>
            <person name="Sieber C.M.K."/>
            <person name="Emerson J.B."/>
            <person name="Anantharaman K."/>
            <person name="Thomas B.C."/>
            <person name="Malmstrom R."/>
            <person name="Stieglmeier M."/>
            <person name="Klingl A."/>
            <person name="Woyke T."/>
            <person name="Ryan C.M."/>
            <person name="Banfield J.F."/>
        </authorList>
    </citation>
    <scope>NUCLEOTIDE SEQUENCE [LARGE SCALE GENOMIC DNA]</scope>
</reference>
<dbReference type="EMBL" id="PFOB01000078">
    <property type="protein sequence ID" value="PIZ61683.1"/>
    <property type="molecule type" value="Genomic_DNA"/>
</dbReference>
<dbReference type="SUPFAM" id="SSF117892">
    <property type="entry name" value="Band 7/SPFH domain"/>
    <property type="match status" value="1"/>
</dbReference>
<dbReference type="Proteomes" id="UP000228503">
    <property type="component" value="Unassembled WGS sequence"/>
</dbReference>
<dbReference type="Pfam" id="PF01145">
    <property type="entry name" value="Band_7"/>
    <property type="match status" value="1"/>
</dbReference>
<dbReference type="InterPro" id="IPR050710">
    <property type="entry name" value="Band7/mec-2_domain"/>
</dbReference>